<feature type="compositionally biased region" description="Low complexity" evidence="10">
    <location>
        <begin position="1820"/>
        <end position="1831"/>
    </location>
</feature>
<accession>A0AAN8FWH1</accession>
<feature type="region of interest" description="Disordered" evidence="10">
    <location>
        <begin position="1770"/>
        <end position="2008"/>
    </location>
</feature>
<dbReference type="PANTHER" id="PTHR46730">
    <property type="entry name" value="POLYCYSTIN-1"/>
    <property type="match status" value="1"/>
</dbReference>
<dbReference type="CDD" id="cd01752">
    <property type="entry name" value="PLAT_polycystin"/>
    <property type="match status" value="1"/>
</dbReference>
<feature type="compositionally biased region" description="Polar residues" evidence="10">
    <location>
        <begin position="1873"/>
        <end position="1882"/>
    </location>
</feature>
<evidence type="ECO:0000256" key="11">
    <source>
        <dbReference type="SAM" id="Phobius"/>
    </source>
</evidence>
<feature type="compositionally biased region" description="Acidic residues" evidence="10">
    <location>
        <begin position="1989"/>
        <end position="2008"/>
    </location>
</feature>
<dbReference type="SMART" id="SM00303">
    <property type="entry name" value="GPS"/>
    <property type="match status" value="1"/>
</dbReference>
<gene>
    <name evidence="13" type="ORF">SNE40_022347</name>
</gene>
<feature type="transmembrane region" description="Helical" evidence="11">
    <location>
        <begin position="984"/>
        <end position="1009"/>
    </location>
</feature>
<keyword evidence="7" id="KW-0325">Glycoprotein</keyword>
<evidence type="ECO:0000256" key="2">
    <source>
        <dbReference type="ARBA" id="ARBA00007200"/>
    </source>
</evidence>
<dbReference type="GO" id="GO:0005509">
    <property type="term" value="F:calcium ion binding"/>
    <property type="evidence" value="ECO:0007669"/>
    <property type="project" value="InterPro"/>
</dbReference>
<feature type="transmembrane region" description="Helical" evidence="11">
    <location>
        <begin position="1459"/>
        <end position="1481"/>
    </location>
</feature>
<dbReference type="Gene3D" id="2.60.60.20">
    <property type="entry name" value="PLAT/LH2 domain"/>
    <property type="match status" value="1"/>
</dbReference>
<dbReference type="GO" id="GO:0005886">
    <property type="term" value="C:plasma membrane"/>
    <property type="evidence" value="ECO:0007669"/>
    <property type="project" value="TreeGrafter"/>
</dbReference>
<proteinExistence type="inferred from homology"/>
<keyword evidence="3 11" id="KW-0812">Transmembrane</keyword>
<dbReference type="PANTHER" id="PTHR46730:SF1">
    <property type="entry name" value="PLAT DOMAIN-CONTAINING PROTEIN"/>
    <property type="match status" value="1"/>
</dbReference>
<feature type="domain" description="PLAT" evidence="12">
    <location>
        <begin position="466"/>
        <end position="584"/>
    </location>
</feature>
<evidence type="ECO:0000256" key="1">
    <source>
        <dbReference type="ARBA" id="ARBA00004141"/>
    </source>
</evidence>
<evidence type="ECO:0000256" key="6">
    <source>
        <dbReference type="ARBA" id="ARBA00023136"/>
    </source>
</evidence>
<feature type="compositionally biased region" description="Low complexity" evidence="10">
    <location>
        <begin position="1885"/>
        <end position="1896"/>
    </location>
</feature>
<dbReference type="InterPro" id="IPR001024">
    <property type="entry name" value="PLAT/LH2_dom"/>
</dbReference>
<feature type="region of interest" description="Disordered" evidence="10">
    <location>
        <begin position="1719"/>
        <end position="1752"/>
    </location>
</feature>
<evidence type="ECO:0000256" key="4">
    <source>
        <dbReference type="ARBA" id="ARBA00022737"/>
    </source>
</evidence>
<evidence type="ECO:0000313" key="14">
    <source>
        <dbReference type="Proteomes" id="UP001347796"/>
    </source>
</evidence>
<keyword evidence="5 11" id="KW-1133">Transmembrane helix</keyword>
<feature type="compositionally biased region" description="Low complexity" evidence="10">
    <location>
        <begin position="1770"/>
        <end position="1781"/>
    </location>
</feature>
<evidence type="ECO:0000256" key="9">
    <source>
        <dbReference type="PROSITE-ProRule" id="PRU00152"/>
    </source>
</evidence>
<dbReference type="EMBL" id="JAZGQO010000021">
    <property type="protein sequence ID" value="KAK6165417.1"/>
    <property type="molecule type" value="Genomic_DNA"/>
</dbReference>
<evidence type="ECO:0000256" key="10">
    <source>
        <dbReference type="SAM" id="MobiDB-lite"/>
    </source>
</evidence>
<feature type="region of interest" description="Disordered" evidence="10">
    <location>
        <begin position="754"/>
        <end position="846"/>
    </location>
</feature>
<dbReference type="Pfam" id="PF01825">
    <property type="entry name" value="GPS"/>
    <property type="match status" value="1"/>
</dbReference>
<name>A0AAN8FWH1_PATCE</name>
<feature type="compositionally biased region" description="Basic residues" evidence="10">
    <location>
        <begin position="1963"/>
        <end position="1975"/>
    </location>
</feature>
<evidence type="ECO:0000256" key="3">
    <source>
        <dbReference type="ARBA" id="ARBA00022692"/>
    </source>
</evidence>
<feature type="transmembrane region" description="Helical" evidence="11">
    <location>
        <begin position="948"/>
        <end position="972"/>
    </location>
</feature>
<dbReference type="InterPro" id="IPR042060">
    <property type="entry name" value="PLAT_polycystin1"/>
</dbReference>
<dbReference type="InterPro" id="IPR046338">
    <property type="entry name" value="GAIN_dom_sf"/>
</dbReference>
<dbReference type="Gene3D" id="2.60.220.50">
    <property type="match status" value="1"/>
</dbReference>
<feature type="disulfide bond" evidence="8">
    <location>
        <begin position="1191"/>
        <end position="1208"/>
    </location>
</feature>
<feature type="compositionally biased region" description="Low complexity" evidence="10">
    <location>
        <begin position="1935"/>
        <end position="1949"/>
    </location>
</feature>
<dbReference type="InterPro" id="IPR013122">
    <property type="entry name" value="PKD1_2_channel"/>
</dbReference>
<dbReference type="SMART" id="SM00308">
    <property type="entry name" value="LH2"/>
    <property type="match status" value="1"/>
</dbReference>
<sequence length="2008" mass="227398">MLEQLRTFPKRNKVEILQVAQSLVSTTAVPKELNPKSLLKVFNVLMSLKKETEALYANQNAGLHVPDLLTLAVHAASNIMQAVLHLLPYSTSKKGLKHVTDEALAFVDSLLKLELQHHCIGEQPIHRMAEYVSVMATHFNTGQRQVVKLDQAAFLLPPQIKAISDHSTNQQCYQAHMTSFKHSPYVYNNMESKKVQSQVVSLDIYSCEGRQPSIENLEDENRVEIWIPRSSSNEKNESSATTHTLKRDMMNIHQFNVTNENMELSLHITLDLNPVKYGRPFPIVVLIGQHRPPTPQNYTYKEEFDQTNNHVKIFLPSGSLSETGKYYLGVVDSGYNSGRRRPGELMERSYSLLLWWGGCLFWNNETEKWSSEGCSITKQSSFDVSHCRCNHLTAFGGPFDLIPNDLDFVDVEEFFGLNENPVVVIMVCVILCLYAGLMVVCYKADLHDARKSGLVYLKDNRPSDKHNYEITVETGYRHGAGTTSKISLILHGEEGMSETRELISDDGRTMFEQNSRDIFIMTLPESLGRLWKVQLWHNNEGVSPGWYLSRVIIKDLITGKMYYFLCEKWFAVEEDDGKVEREIMVLDSELGFSKVFWAKGSQYIADYHLWLSPYTCPSYSRFTRIERLTCCLTVLLSYMCLNAVWYQTKFEYRGEFRLLDLSLRNITVGVVCCCIILPINLFIAFLFRRSKISYPGPEPDKVYPSGKQYGEQISETDEESVQPVMTYSILDQSILNWQGIQDWAQKQWLKRQQSLRSNADSVKSRPNPQQRSQTGESERDPNSPTTELTSTTINGPISPLDSPVFHQTSGTTTHNPSNILSSTLLSSSPQSSPPSPRHLPPNSWNFSQGPLYGPRYLPTSNTVNGRNLSTNHDLPVLHVPVLQNVRRGYETDQASSGFVDATSQSQATAERTRIKLVSETSSSSRQSNTEYVDNGRGWRLFLPFWCRYVAWSLCIMIITTCTVVTILYGFRFGYSKSIMWLQSLYFSFMICVFITQPLMILIIVIYTAITYRNDPSILNHHDDGYYGVRYDGKKKMEEKKNESPSEELERGVAARQRSRYLRFARPPQEKMLIEARKKRIKEKLAYSLFRNCVVQLLLVSCVCFMAYGKDSSAIYNLNTALHKIFLQSGNQSFHSIKTIPEFYTWCQSSLLDNLHDIKTSTTRPEGSYGLRNSYLIGSANLRQLRVRQEPCLSEFAIPLRIMPGVYECHYSYTQRHKSSKSFGPNDIWTWQPAQGGATLWGKYGFYDNSGFVTELNDSRNIASEQIKELEILKWLDRQTRAVVVEFTIYYVPDNLFTCVSLLVEFPSSGGVFTRPFISSTYLFRYVSTMDKFILAFELLFIVISLHKVKCQLVAMVKEKKKYFTSFWNMIELLMCIVSMVYIGCYIYRYILVSEVVEYFRNTYYQQFINISFICCWNELLQALVGFVLFLLCVNSVRLLNHNSWCIKAVSFYRRSQRELLLFTLLFGVMVMAYSSAGVALFGTACEGLMGVWSGIFTMVMALTGVYPESDINQSEWTNLFMFTYLVFATGLLSAYVLAVLSRRVKSGKTLEMLQMGVADCLSFLWDKFLINTGIRKTQQKQEPENILPAEFIMAEIEYQVDELLFRMNALSGSSALPDKPRTYFTDSDATQHIVGDDGISTGGSEHDHMLVEGDRLEHRVQRIEDKLCANEPYLAQLLKLDSVGADVLSQEKEKQLRSHLELEIFRQLQLQRQESNDLTDGPLLLTTTDNSGHNTEQSNTLSTGESNNQQDTTWLAGGITGLENLLKLQESLPESSSSSPDSTHDNRGNKQQTHSKQRPLIQLKGCIKTALLEAKNTKRSSSSDNVSPQSSESDKAHARTDSSSGQSSNTGSLTKNTPAAPGRKQSDKPPLKTASSKTNSPSHGAISAKPFPKIKPAIPPKPSFMRGSLAELKSSKNSPNLRKLRLAPDRCSVKEAASGHVGESSSGSEQDGSHALKVPAGKRALRKTRSQGRGKGHGEIVSAHILGDLETDVFGEEEEEDIDDETQK</sequence>
<dbReference type="Proteomes" id="UP001347796">
    <property type="component" value="Unassembled WGS sequence"/>
</dbReference>
<evidence type="ECO:0000259" key="12">
    <source>
        <dbReference type="PROSITE" id="PS50095"/>
    </source>
</evidence>
<dbReference type="PRINTS" id="PR01433">
    <property type="entry name" value="POLYCYSTIN2"/>
</dbReference>
<dbReference type="Pfam" id="PF08016">
    <property type="entry name" value="PKD_channel"/>
    <property type="match status" value="1"/>
</dbReference>
<feature type="transmembrane region" description="Helical" evidence="11">
    <location>
        <begin position="666"/>
        <end position="687"/>
    </location>
</feature>
<feature type="compositionally biased region" description="Polar residues" evidence="10">
    <location>
        <begin position="754"/>
        <end position="775"/>
    </location>
</feature>
<dbReference type="GO" id="GO:0005261">
    <property type="term" value="F:monoatomic cation channel activity"/>
    <property type="evidence" value="ECO:0007669"/>
    <property type="project" value="TreeGrafter"/>
</dbReference>
<feature type="compositionally biased region" description="Low complexity" evidence="10">
    <location>
        <begin position="815"/>
        <end position="830"/>
    </location>
</feature>
<evidence type="ECO:0000256" key="5">
    <source>
        <dbReference type="ARBA" id="ARBA00022989"/>
    </source>
</evidence>
<feature type="transmembrane region" description="Helical" evidence="11">
    <location>
        <begin position="422"/>
        <end position="442"/>
    </location>
</feature>
<feature type="transmembrane region" description="Helical" evidence="11">
    <location>
        <begin position="628"/>
        <end position="646"/>
    </location>
</feature>
<evidence type="ECO:0000313" key="13">
    <source>
        <dbReference type="EMBL" id="KAK6165417.1"/>
    </source>
</evidence>
<feature type="transmembrane region" description="Helical" evidence="11">
    <location>
        <begin position="1487"/>
        <end position="1507"/>
    </location>
</feature>
<dbReference type="SUPFAM" id="SSF49723">
    <property type="entry name" value="Lipase/lipooxygenase domain (PLAT/LH2 domain)"/>
    <property type="match status" value="1"/>
</dbReference>
<dbReference type="InterPro" id="IPR036392">
    <property type="entry name" value="PLAT/LH2_dom_sf"/>
</dbReference>
<feature type="compositionally biased region" description="Low complexity" evidence="10">
    <location>
        <begin position="1842"/>
        <end position="1852"/>
    </location>
</feature>
<dbReference type="InterPro" id="IPR003915">
    <property type="entry name" value="PKD_2"/>
</dbReference>
<feature type="transmembrane region" description="Helical" evidence="11">
    <location>
        <begin position="1366"/>
        <end position="1390"/>
    </location>
</feature>
<dbReference type="InterPro" id="IPR046791">
    <property type="entry name" value="Polycystin_dom"/>
</dbReference>
<dbReference type="PROSITE" id="PS50095">
    <property type="entry name" value="PLAT"/>
    <property type="match status" value="1"/>
</dbReference>
<feature type="transmembrane region" description="Helical" evidence="11">
    <location>
        <begin position="1419"/>
        <end position="1439"/>
    </location>
</feature>
<evidence type="ECO:0000256" key="8">
    <source>
        <dbReference type="PIRSR" id="PIRSR603915-2"/>
    </source>
</evidence>
<comment type="caution">
    <text evidence="9">Lacks conserved residue(s) required for the propagation of feature annotation.</text>
</comment>
<keyword evidence="6 11" id="KW-0472">Membrane</keyword>
<comment type="caution">
    <text evidence="13">The sequence shown here is derived from an EMBL/GenBank/DDBJ whole genome shotgun (WGS) entry which is preliminary data.</text>
</comment>
<evidence type="ECO:0000256" key="7">
    <source>
        <dbReference type="ARBA" id="ARBA00023180"/>
    </source>
</evidence>
<keyword evidence="4" id="KW-0677">Repeat</keyword>
<dbReference type="InterPro" id="IPR000203">
    <property type="entry name" value="GPS"/>
</dbReference>
<dbReference type="Pfam" id="PF01477">
    <property type="entry name" value="PLAT"/>
    <property type="match status" value="1"/>
</dbReference>
<comment type="similarity">
    <text evidence="2">Belongs to the polycystin family.</text>
</comment>
<dbReference type="Pfam" id="PF20519">
    <property type="entry name" value="Polycystin_dom"/>
    <property type="match status" value="1"/>
</dbReference>
<keyword evidence="14" id="KW-1185">Reference proteome</keyword>
<feature type="compositionally biased region" description="Polar residues" evidence="10">
    <location>
        <begin position="1730"/>
        <end position="1752"/>
    </location>
</feature>
<feature type="compositionally biased region" description="Polar residues" evidence="10">
    <location>
        <begin position="805"/>
        <end position="814"/>
    </location>
</feature>
<protein>
    <recommendedName>
        <fullName evidence="12">PLAT domain-containing protein</fullName>
    </recommendedName>
</protein>
<dbReference type="GO" id="GO:0006816">
    <property type="term" value="P:calcium ion transport"/>
    <property type="evidence" value="ECO:0007669"/>
    <property type="project" value="TreeGrafter"/>
</dbReference>
<feature type="transmembrane region" description="Helical" evidence="11">
    <location>
        <begin position="1322"/>
        <end position="1345"/>
    </location>
</feature>
<reference evidence="13 14" key="1">
    <citation type="submission" date="2024-01" db="EMBL/GenBank/DDBJ databases">
        <title>The genome of the rayed Mediterranean limpet Patella caerulea (Linnaeus, 1758).</title>
        <authorList>
            <person name="Anh-Thu Weber A."/>
            <person name="Halstead-Nussloch G."/>
        </authorList>
    </citation>
    <scope>NUCLEOTIDE SEQUENCE [LARGE SCALE GENOMIC DNA]</scope>
    <source>
        <strain evidence="13">AATW-2023a</strain>
        <tissue evidence="13">Whole specimen</tissue>
    </source>
</reference>
<feature type="transmembrane region" description="Helical" evidence="11">
    <location>
        <begin position="1088"/>
        <end position="1108"/>
    </location>
</feature>
<feature type="compositionally biased region" description="Low complexity" evidence="10">
    <location>
        <begin position="1719"/>
        <end position="1729"/>
    </location>
</feature>
<organism evidence="13 14">
    <name type="scientific">Patella caerulea</name>
    <name type="common">Rayed Mediterranean limpet</name>
    <dbReference type="NCBI Taxonomy" id="87958"/>
    <lineage>
        <taxon>Eukaryota</taxon>
        <taxon>Metazoa</taxon>
        <taxon>Spiralia</taxon>
        <taxon>Lophotrochozoa</taxon>
        <taxon>Mollusca</taxon>
        <taxon>Gastropoda</taxon>
        <taxon>Patellogastropoda</taxon>
        <taxon>Patelloidea</taxon>
        <taxon>Patellidae</taxon>
        <taxon>Patella</taxon>
    </lineage>
</organism>
<comment type="subcellular location">
    <subcellularLocation>
        <location evidence="1">Membrane</location>
        <topology evidence="1">Multi-pass membrane protein</topology>
    </subcellularLocation>
</comment>
<feature type="transmembrane region" description="Helical" evidence="11">
    <location>
        <begin position="1519"/>
        <end position="1540"/>
    </location>
</feature>
<feature type="compositionally biased region" description="Polar residues" evidence="10">
    <location>
        <begin position="782"/>
        <end position="795"/>
    </location>
</feature>